<evidence type="ECO:0000256" key="6">
    <source>
        <dbReference type="ARBA" id="ARBA00023014"/>
    </source>
</evidence>
<dbReference type="GO" id="GO:0046872">
    <property type="term" value="F:metal ion binding"/>
    <property type="evidence" value="ECO:0007669"/>
    <property type="project" value="UniProtKB-KW"/>
</dbReference>
<dbReference type="InterPro" id="IPR007197">
    <property type="entry name" value="rSAM"/>
</dbReference>
<dbReference type="GO" id="GO:0016491">
    <property type="term" value="F:oxidoreductase activity"/>
    <property type="evidence" value="ECO:0007669"/>
    <property type="project" value="InterPro"/>
</dbReference>
<keyword evidence="4" id="KW-0479">Metal-binding</keyword>
<evidence type="ECO:0000259" key="7">
    <source>
        <dbReference type="PROSITE" id="PS51918"/>
    </source>
</evidence>
<evidence type="ECO:0000313" key="9">
    <source>
        <dbReference type="Proteomes" id="UP000426444"/>
    </source>
</evidence>
<dbReference type="PANTHER" id="PTHR43787">
    <property type="entry name" value="FEMO COFACTOR BIOSYNTHESIS PROTEIN NIFB-RELATED"/>
    <property type="match status" value="1"/>
</dbReference>
<dbReference type="GO" id="GO:0051539">
    <property type="term" value="F:4 iron, 4 sulfur cluster binding"/>
    <property type="evidence" value="ECO:0007669"/>
    <property type="project" value="UniProtKB-KW"/>
</dbReference>
<evidence type="ECO:0000256" key="3">
    <source>
        <dbReference type="ARBA" id="ARBA00022691"/>
    </source>
</evidence>
<keyword evidence="5" id="KW-0408">Iron</keyword>
<dbReference type="InterPro" id="IPR058240">
    <property type="entry name" value="rSAM_sf"/>
</dbReference>
<organism evidence="8 9">
    <name type="scientific">Candidatus Syntrophocurvum alkaliphilum</name>
    <dbReference type="NCBI Taxonomy" id="2293317"/>
    <lineage>
        <taxon>Bacteria</taxon>
        <taxon>Bacillati</taxon>
        <taxon>Bacillota</taxon>
        <taxon>Clostridia</taxon>
        <taxon>Eubacteriales</taxon>
        <taxon>Syntrophomonadaceae</taxon>
        <taxon>Candidatus Syntrophocurvum</taxon>
    </lineage>
</organism>
<evidence type="ECO:0000256" key="4">
    <source>
        <dbReference type="ARBA" id="ARBA00022723"/>
    </source>
</evidence>
<dbReference type="UniPathway" id="UPA00782"/>
<dbReference type="Pfam" id="PF04055">
    <property type="entry name" value="Radical_SAM"/>
    <property type="match status" value="1"/>
</dbReference>
<dbReference type="KEGG" id="salq:SYNTR_1257"/>
<dbReference type="Proteomes" id="UP000426444">
    <property type="component" value="Chromosome"/>
</dbReference>
<dbReference type="OrthoDB" id="9808591at2"/>
<dbReference type="InterPro" id="IPR013785">
    <property type="entry name" value="Aldolase_TIM"/>
</dbReference>
<comment type="cofactor">
    <cofactor evidence="1">
        <name>[4Fe-4S] cluster</name>
        <dbReference type="ChEBI" id="CHEBI:49883"/>
    </cofactor>
</comment>
<feature type="domain" description="Radical SAM core" evidence="7">
    <location>
        <begin position="87"/>
        <end position="320"/>
    </location>
</feature>
<keyword evidence="6" id="KW-0411">Iron-sulfur</keyword>
<dbReference type="NCBIfam" id="TIGR04085">
    <property type="entry name" value="rSAM_more_4Fe4S"/>
    <property type="match status" value="1"/>
</dbReference>
<dbReference type="RefSeq" id="WP_156203701.1">
    <property type="nucleotide sequence ID" value="NZ_CP046457.1"/>
</dbReference>
<evidence type="ECO:0000256" key="5">
    <source>
        <dbReference type="ARBA" id="ARBA00023004"/>
    </source>
</evidence>
<dbReference type="SMART" id="SM00729">
    <property type="entry name" value="Elp3"/>
    <property type="match status" value="1"/>
</dbReference>
<dbReference type="PANTHER" id="PTHR43787:SF3">
    <property type="entry name" value="ARYLSULFATASE REGULATORY PROTEIN"/>
    <property type="match status" value="1"/>
</dbReference>
<dbReference type="SFLD" id="SFLDG01067">
    <property type="entry name" value="SPASM/twitch_domain_containing"/>
    <property type="match status" value="1"/>
</dbReference>
<name>A0A6I6DHP4_9FIRM</name>
<evidence type="ECO:0000313" key="8">
    <source>
        <dbReference type="EMBL" id="QGT99850.1"/>
    </source>
</evidence>
<sequence>MLVKASQYNFSWSMNEEKKLLIYNSFSTRMIVIDNKHSDLLDKGSFDINELADGKKFVAKSLLKKGFLIHHSIDELKVLQFSSQKYKHDTSRLSLTIAPTLSCNFRCIYCDQEERNRPAMSKEVEDAILKYIEDKVKKLDEISITWYGGEPLLEPDILINLSQKITALAKGHGCECVFKIVTNGYLLEPELVAKLKELNIQVIQITLDGPPSIHNKRRKLFGSDDDTFNKILLNIKNLIKNDIKFTIRVNIDQTNVEGIEELLDILANNGIPKNSVNFAQVYTYTDACKSAAHTMMSTNEYAKIEPLLYEMMVEKGLMEDFTHLLPKRKSNYCGADHIQSYVIDPEGDMYKCWSDFGDKNIRIGNIVTQKSTKEEKMKHVRWIMWSPFDSEKCIRCKMLPICMGGCPDLGMREGKPHCLATQYQLEKIIKKNYHQAEKISGFWTM</sequence>
<evidence type="ECO:0000256" key="2">
    <source>
        <dbReference type="ARBA" id="ARBA00022485"/>
    </source>
</evidence>
<dbReference type="InterPro" id="IPR023885">
    <property type="entry name" value="4Fe4S-binding_SPASM_dom"/>
</dbReference>
<keyword evidence="2" id="KW-0004">4Fe-4S</keyword>
<gene>
    <name evidence="8" type="ORF">SYNTR_1257</name>
</gene>
<protein>
    <submittedName>
        <fullName evidence="8">Arylsulfatase regulator</fullName>
    </submittedName>
</protein>
<proteinExistence type="predicted"/>
<dbReference type="AlphaFoldDB" id="A0A6I6DHP4"/>
<reference evidence="9" key="1">
    <citation type="journal article" date="2019" name="Microbiology">
        <title>Complete Genome Sequence of an Uncultured Bacterium of the Candidate Phylum Bipolaricaulota.</title>
        <authorList>
            <person name="Kadnikov V.V."/>
            <person name="Mardanov A.V."/>
            <person name="Beletsky A.V."/>
            <person name="Frank Y.A."/>
            <person name="Karnachuk O.V."/>
            <person name="Ravin N.V."/>
        </authorList>
    </citation>
    <scope>NUCLEOTIDE SEQUENCE [LARGE SCALE GENOMIC DNA]</scope>
</reference>
<dbReference type="EMBL" id="CP046457">
    <property type="protein sequence ID" value="QGT99850.1"/>
    <property type="molecule type" value="Genomic_DNA"/>
</dbReference>
<dbReference type="InterPro" id="IPR023867">
    <property type="entry name" value="Sulphatase_maturase_rSAM"/>
</dbReference>
<dbReference type="SFLD" id="SFLDG01384">
    <property type="entry name" value="thioether_bond_formation_requi"/>
    <property type="match status" value="1"/>
</dbReference>
<accession>A0A6I6DHP4</accession>
<keyword evidence="9" id="KW-1185">Reference proteome</keyword>
<dbReference type="InterPro" id="IPR006638">
    <property type="entry name" value="Elp3/MiaA/NifB-like_rSAM"/>
</dbReference>
<dbReference type="SFLD" id="SFLDG01386">
    <property type="entry name" value="main_SPASM_domain-containing"/>
    <property type="match status" value="1"/>
</dbReference>
<dbReference type="PROSITE" id="PS51918">
    <property type="entry name" value="RADICAL_SAM"/>
    <property type="match status" value="1"/>
</dbReference>
<dbReference type="SFLD" id="SFLDS00029">
    <property type="entry name" value="Radical_SAM"/>
    <property type="match status" value="1"/>
</dbReference>
<keyword evidence="3" id="KW-0949">S-adenosyl-L-methionine</keyword>
<evidence type="ECO:0000256" key="1">
    <source>
        <dbReference type="ARBA" id="ARBA00001966"/>
    </source>
</evidence>
<dbReference type="SUPFAM" id="SSF102114">
    <property type="entry name" value="Radical SAM enzymes"/>
    <property type="match status" value="1"/>
</dbReference>
<dbReference type="Gene3D" id="3.20.20.70">
    <property type="entry name" value="Aldolase class I"/>
    <property type="match status" value="1"/>
</dbReference>
<dbReference type="CDD" id="cd01335">
    <property type="entry name" value="Radical_SAM"/>
    <property type="match status" value="1"/>
</dbReference>